<keyword evidence="3" id="KW-1185">Reference proteome</keyword>
<comment type="caution">
    <text evidence="2">The sequence shown here is derived from an EMBL/GenBank/DDBJ whole genome shotgun (WGS) entry which is preliminary data.</text>
</comment>
<feature type="signal peptide" evidence="1">
    <location>
        <begin position="1"/>
        <end position="22"/>
    </location>
</feature>
<gene>
    <name evidence="2" type="ORF">CEXT_573601</name>
</gene>
<organism evidence="2 3">
    <name type="scientific">Caerostris extrusa</name>
    <name type="common">Bark spider</name>
    <name type="synonym">Caerostris bankana</name>
    <dbReference type="NCBI Taxonomy" id="172846"/>
    <lineage>
        <taxon>Eukaryota</taxon>
        <taxon>Metazoa</taxon>
        <taxon>Ecdysozoa</taxon>
        <taxon>Arthropoda</taxon>
        <taxon>Chelicerata</taxon>
        <taxon>Arachnida</taxon>
        <taxon>Araneae</taxon>
        <taxon>Araneomorphae</taxon>
        <taxon>Entelegynae</taxon>
        <taxon>Araneoidea</taxon>
        <taxon>Araneidae</taxon>
        <taxon>Caerostris</taxon>
    </lineage>
</organism>
<name>A0AAV4SEA4_CAEEX</name>
<proteinExistence type="predicted"/>
<keyword evidence="1" id="KW-0732">Signal</keyword>
<reference evidence="2 3" key="1">
    <citation type="submission" date="2021-06" db="EMBL/GenBank/DDBJ databases">
        <title>Caerostris extrusa draft genome.</title>
        <authorList>
            <person name="Kono N."/>
            <person name="Arakawa K."/>
        </authorList>
    </citation>
    <scope>NUCLEOTIDE SEQUENCE [LARGE SCALE GENOMIC DNA]</scope>
</reference>
<dbReference type="AlphaFoldDB" id="A0AAV4SEA4"/>
<evidence type="ECO:0000313" key="2">
    <source>
        <dbReference type="EMBL" id="GIY30732.1"/>
    </source>
</evidence>
<dbReference type="EMBL" id="BPLR01009270">
    <property type="protein sequence ID" value="GIY30732.1"/>
    <property type="molecule type" value="Genomic_DNA"/>
</dbReference>
<evidence type="ECO:0000313" key="3">
    <source>
        <dbReference type="Proteomes" id="UP001054945"/>
    </source>
</evidence>
<feature type="chain" id="PRO_5043842570" evidence="1">
    <location>
        <begin position="23"/>
        <end position="120"/>
    </location>
</feature>
<protein>
    <submittedName>
        <fullName evidence="2">Uncharacterized protein</fullName>
    </submittedName>
</protein>
<evidence type="ECO:0000256" key="1">
    <source>
        <dbReference type="SAM" id="SignalP"/>
    </source>
</evidence>
<dbReference type="Proteomes" id="UP001054945">
    <property type="component" value="Unassembled WGS sequence"/>
</dbReference>
<accession>A0AAV4SEA4</accession>
<sequence>MSWPSLTLLYLHLATHFPPVLCTSISVRSFTLAAGNNPGLIHTQKMQKFLQACVLKDNGGNVPNVKCQGMLRKVTVEDISRCLVSEPITAQGQESDRTYHSKRLPCTVGGINNGSLQIVG</sequence>